<dbReference type="Proteomes" id="UP001642360">
    <property type="component" value="Unassembled WGS sequence"/>
</dbReference>
<evidence type="ECO:0000313" key="1">
    <source>
        <dbReference type="EMBL" id="CAK9187177.1"/>
    </source>
</evidence>
<accession>A0ABC8V2Y6</accession>
<dbReference type="EMBL" id="CAUOFW020009836">
    <property type="protein sequence ID" value="CAK9187177.1"/>
    <property type="molecule type" value="Genomic_DNA"/>
</dbReference>
<name>A0ABC8V2Y6_9AQUA</name>
<organism evidence="1 2">
    <name type="scientific">Ilex paraguariensis</name>
    <name type="common">yerba mate</name>
    <dbReference type="NCBI Taxonomy" id="185542"/>
    <lineage>
        <taxon>Eukaryota</taxon>
        <taxon>Viridiplantae</taxon>
        <taxon>Streptophyta</taxon>
        <taxon>Embryophyta</taxon>
        <taxon>Tracheophyta</taxon>
        <taxon>Spermatophyta</taxon>
        <taxon>Magnoliopsida</taxon>
        <taxon>eudicotyledons</taxon>
        <taxon>Gunneridae</taxon>
        <taxon>Pentapetalae</taxon>
        <taxon>asterids</taxon>
        <taxon>campanulids</taxon>
        <taxon>Aquifoliales</taxon>
        <taxon>Aquifoliaceae</taxon>
        <taxon>Ilex</taxon>
    </lineage>
</organism>
<gene>
    <name evidence="1" type="ORF">ILEXP_LOCUS57689</name>
</gene>
<dbReference type="AlphaFoldDB" id="A0ABC8V2Y6"/>
<proteinExistence type="predicted"/>
<evidence type="ECO:0000313" key="2">
    <source>
        <dbReference type="Proteomes" id="UP001642360"/>
    </source>
</evidence>
<sequence>MGGTWSFGFSRAAGAHQTPHDMWCSSNERNFLTSFVLVKLTRARAYGVRSFRDLVIIENLTKFKLGPGLVIREASFGYLRMAPDKEIVIKTLVGQKRAREASTSMPKKWPRESAVMAKSMIDP</sequence>
<reference evidence="1 2" key="1">
    <citation type="submission" date="2024-02" db="EMBL/GenBank/DDBJ databases">
        <authorList>
            <person name="Vignale AGUSTIN F."/>
            <person name="Sosa J E."/>
            <person name="Modenutti C."/>
        </authorList>
    </citation>
    <scope>NUCLEOTIDE SEQUENCE [LARGE SCALE GENOMIC DNA]</scope>
</reference>
<protein>
    <submittedName>
        <fullName evidence="1">Uncharacterized protein</fullName>
    </submittedName>
</protein>
<keyword evidence="2" id="KW-1185">Reference proteome</keyword>
<comment type="caution">
    <text evidence="1">The sequence shown here is derived from an EMBL/GenBank/DDBJ whole genome shotgun (WGS) entry which is preliminary data.</text>
</comment>